<organism evidence="2 3">
    <name type="scientific">Necator americanus</name>
    <name type="common">Human hookworm</name>
    <dbReference type="NCBI Taxonomy" id="51031"/>
    <lineage>
        <taxon>Eukaryota</taxon>
        <taxon>Metazoa</taxon>
        <taxon>Ecdysozoa</taxon>
        <taxon>Nematoda</taxon>
        <taxon>Chromadorea</taxon>
        <taxon>Rhabditida</taxon>
        <taxon>Rhabditina</taxon>
        <taxon>Rhabditomorpha</taxon>
        <taxon>Strongyloidea</taxon>
        <taxon>Ancylostomatidae</taxon>
        <taxon>Bunostominae</taxon>
        <taxon>Necator</taxon>
    </lineage>
</organism>
<sequence length="137" mass="16361">MPQEQRKRKMPTPKLQFDQVLTKNIPLTDIRKSGAVCDVAFDSDHHPLLLSFMARFQKRYRRVQHQPKLDLAAPRKEFAFASAETISTYNSVCVAHTDFSQEKRLRRLRRQLKRDRENKWTSRAEEFEKAWKEKNET</sequence>
<name>A0ABR1CBH8_NECAM</name>
<gene>
    <name evidence="2" type="primary">Necator_chrII.g6301</name>
    <name evidence="2" type="ORF">RB195_018508</name>
</gene>
<proteinExistence type="predicted"/>
<comment type="caution">
    <text evidence="2">The sequence shown here is derived from an EMBL/GenBank/DDBJ whole genome shotgun (WGS) entry which is preliminary data.</text>
</comment>
<evidence type="ECO:0000256" key="1">
    <source>
        <dbReference type="SAM" id="MobiDB-lite"/>
    </source>
</evidence>
<feature type="region of interest" description="Disordered" evidence="1">
    <location>
        <begin position="117"/>
        <end position="137"/>
    </location>
</feature>
<accession>A0ABR1CBH8</accession>
<evidence type="ECO:0000313" key="3">
    <source>
        <dbReference type="Proteomes" id="UP001303046"/>
    </source>
</evidence>
<reference evidence="2 3" key="1">
    <citation type="submission" date="2023-08" db="EMBL/GenBank/DDBJ databases">
        <title>A Necator americanus chromosomal reference genome.</title>
        <authorList>
            <person name="Ilik V."/>
            <person name="Petrzelkova K.J."/>
            <person name="Pardy F."/>
            <person name="Fuh T."/>
            <person name="Niatou-Singa F.S."/>
            <person name="Gouil Q."/>
            <person name="Baker L."/>
            <person name="Ritchie M.E."/>
            <person name="Jex A.R."/>
            <person name="Gazzola D."/>
            <person name="Li H."/>
            <person name="Toshio Fujiwara R."/>
            <person name="Zhan B."/>
            <person name="Aroian R.V."/>
            <person name="Pafco B."/>
            <person name="Schwarz E.M."/>
        </authorList>
    </citation>
    <scope>NUCLEOTIDE SEQUENCE [LARGE SCALE GENOMIC DNA]</scope>
    <source>
        <strain evidence="2 3">Aroian</strain>
        <tissue evidence="2">Whole animal</tissue>
    </source>
</reference>
<dbReference type="EMBL" id="JAVFWL010000002">
    <property type="protein sequence ID" value="KAK6735344.1"/>
    <property type="molecule type" value="Genomic_DNA"/>
</dbReference>
<keyword evidence="3" id="KW-1185">Reference proteome</keyword>
<protein>
    <submittedName>
        <fullName evidence="2">Uncharacterized protein</fullName>
    </submittedName>
</protein>
<dbReference type="Proteomes" id="UP001303046">
    <property type="component" value="Unassembled WGS sequence"/>
</dbReference>
<evidence type="ECO:0000313" key="2">
    <source>
        <dbReference type="EMBL" id="KAK6735344.1"/>
    </source>
</evidence>